<name>A0A3S0VP97_9GAMM</name>
<dbReference type="InterPro" id="IPR011978">
    <property type="entry name" value="YgfB-like"/>
</dbReference>
<comment type="caution">
    <text evidence="2">The sequence shown here is derived from an EMBL/GenBank/DDBJ whole genome shotgun (WGS) entry which is preliminary data.</text>
</comment>
<evidence type="ECO:0000313" key="2">
    <source>
        <dbReference type="EMBL" id="RUQ91071.1"/>
    </source>
</evidence>
<protein>
    <submittedName>
        <fullName evidence="2">YecA family protein</fullName>
    </submittedName>
</protein>
<dbReference type="PANTHER" id="PTHR37528:SF1">
    <property type="entry name" value="UPF0149 PROTEIN YGFB"/>
    <property type="match status" value="1"/>
</dbReference>
<comment type="similarity">
    <text evidence="1">Belongs to the UPF0149 family.</text>
</comment>
<evidence type="ECO:0000313" key="3">
    <source>
        <dbReference type="Proteomes" id="UP000288012"/>
    </source>
</evidence>
<evidence type="ECO:0000256" key="1">
    <source>
        <dbReference type="ARBA" id="ARBA00038308"/>
    </source>
</evidence>
<dbReference type="Pfam" id="PF03695">
    <property type="entry name" value="UPF0149"/>
    <property type="match status" value="1"/>
</dbReference>
<organism evidence="2 3">
    <name type="scientific">Legionella septentrionalis</name>
    <dbReference type="NCBI Taxonomy" id="2498109"/>
    <lineage>
        <taxon>Bacteria</taxon>
        <taxon>Pseudomonadati</taxon>
        <taxon>Pseudomonadota</taxon>
        <taxon>Gammaproteobacteria</taxon>
        <taxon>Legionellales</taxon>
        <taxon>Legionellaceae</taxon>
        <taxon>Legionella</taxon>
    </lineage>
</organism>
<gene>
    <name evidence="2" type="ORF">EKM59_00905</name>
</gene>
<reference evidence="2 3" key="1">
    <citation type="submission" date="2018-12" db="EMBL/GenBank/DDBJ databases">
        <title>Legionella sp,whole genome shotgun sequence.</title>
        <authorList>
            <person name="Wu H."/>
        </authorList>
    </citation>
    <scope>NUCLEOTIDE SEQUENCE [LARGE SCALE GENOMIC DNA]</scope>
    <source>
        <strain evidence="3">km714</strain>
    </source>
</reference>
<dbReference type="EMBL" id="RZGR01000002">
    <property type="protein sequence ID" value="RUQ91071.1"/>
    <property type="molecule type" value="Genomic_DNA"/>
</dbReference>
<proteinExistence type="inferred from homology"/>
<keyword evidence="3" id="KW-1185">Reference proteome</keyword>
<accession>A0A3S0VP97</accession>
<dbReference type="Gene3D" id="1.20.120.740">
    <property type="entry name" value="YgfB uncharacterised protein family UPF0149, PF03695"/>
    <property type="match status" value="1"/>
</dbReference>
<dbReference type="OrthoDB" id="9783391at2"/>
<dbReference type="InterPro" id="IPR036255">
    <property type="entry name" value="YgfB-like_sf"/>
</dbReference>
<dbReference type="SUPFAM" id="SSF101327">
    <property type="entry name" value="YgfB-like"/>
    <property type="match status" value="1"/>
</dbReference>
<dbReference type="NCBIfam" id="TIGR02292">
    <property type="entry name" value="ygfB_yecA"/>
    <property type="match status" value="1"/>
</dbReference>
<dbReference type="GO" id="GO:0005829">
    <property type="term" value="C:cytosol"/>
    <property type="evidence" value="ECO:0007669"/>
    <property type="project" value="TreeGrafter"/>
</dbReference>
<dbReference type="Proteomes" id="UP000288012">
    <property type="component" value="Unassembled WGS sequence"/>
</dbReference>
<sequence>MSSMQLHLPDYQLFLDAIAPLALPISPSELHGIICGFLCAGELQKGETYLRTLLLHKSNESTRAALSIIFEVFTISQQQIGNFDFEFQLMLPDDETPLRDRAQAFGEWCSGFMQGLRMSGVDVNQLQEEDAQDALQHLAEFSQLDYESLHVDEEDEQALLEVSEYARLAVLRIYNDLLQDKLDGNSEIAH</sequence>
<dbReference type="PANTHER" id="PTHR37528">
    <property type="entry name" value="UPF0149 PROTEIN YGFB"/>
    <property type="match status" value="1"/>
</dbReference>
<dbReference type="AlphaFoldDB" id="A0A3S0VP97"/>